<comment type="function">
    <text evidence="8">Digests double-stranded RNA. Involved in the processing of primary rRNA transcript to yield the immediate precursors to the large and small rRNAs (23S and 16S). Processes some mRNAs, and tRNAs when they are encoded in the rRNA operon. Processes pre-crRNA and tracrRNA of type II CRISPR loci if present in the organism.</text>
</comment>
<dbReference type="PROSITE" id="PS50137">
    <property type="entry name" value="DS_RBD"/>
    <property type="match status" value="1"/>
</dbReference>
<gene>
    <name evidence="8 11" type="primary">rnc</name>
    <name evidence="11" type="ORF">PMG71_10625</name>
</gene>
<proteinExistence type="inferred from homology"/>
<comment type="subunit">
    <text evidence="8">Homodimer.</text>
</comment>
<evidence type="ECO:0000256" key="8">
    <source>
        <dbReference type="HAMAP-Rule" id="MF_00104"/>
    </source>
</evidence>
<feature type="binding site" evidence="8">
    <location>
        <position position="132"/>
    </location>
    <ligand>
        <name>Mg(2+)</name>
        <dbReference type="ChEBI" id="CHEBI:18420"/>
    </ligand>
</feature>
<dbReference type="EC" id="3.1.26.3" evidence="8"/>
<evidence type="ECO:0000256" key="6">
    <source>
        <dbReference type="ARBA" id="ARBA00022801"/>
    </source>
</evidence>
<accession>A0ABT7AU86</accession>
<keyword evidence="8" id="KW-0699">rRNA-binding</keyword>
<comment type="catalytic activity">
    <reaction evidence="1 8">
        <text>Endonucleolytic cleavage to 5'-phosphomonoester.</text>
        <dbReference type="EC" id="3.1.26.3"/>
    </reaction>
</comment>
<feature type="domain" description="RNase III" evidence="10">
    <location>
        <begin position="18"/>
        <end position="143"/>
    </location>
</feature>
<dbReference type="Gene3D" id="3.30.160.20">
    <property type="match status" value="1"/>
</dbReference>
<dbReference type="Gene3D" id="1.10.1520.10">
    <property type="entry name" value="Ribonuclease III domain"/>
    <property type="match status" value="1"/>
</dbReference>
<keyword evidence="8" id="KW-0460">Magnesium</keyword>
<evidence type="ECO:0000256" key="2">
    <source>
        <dbReference type="ARBA" id="ARBA00010183"/>
    </source>
</evidence>
<evidence type="ECO:0000256" key="3">
    <source>
        <dbReference type="ARBA" id="ARBA00022664"/>
    </source>
</evidence>
<evidence type="ECO:0000259" key="9">
    <source>
        <dbReference type="PROSITE" id="PS50137"/>
    </source>
</evidence>
<dbReference type="RefSeq" id="WP_283753640.1">
    <property type="nucleotide sequence ID" value="NZ_JAQOSP010000073.1"/>
</dbReference>
<organism evidence="11 12">
    <name type="scientific">Roseofilum acuticapitatum BLCC-M154</name>
    <dbReference type="NCBI Taxonomy" id="3022444"/>
    <lineage>
        <taxon>Bacteria</taxon>
        <taxon>Bacillati</taxon>
        <taxon>Cyanobacteriota</taxon>
        <taxon>Cyanophyceae</taxon>
        <taxon>Desertifilales</taxon>
        <taxon>Desertifilaceae</taxon>
        <taxon>Roseofilum</taxon>
        <taxon>Roseofilum acuticapitatum</taxon>
    </lineage>
</organism>
<dbReference type="SUPFAM" id="SSF54768">
    <property type="entry name" value="dsRNA-binding domain-like"/>
    <property type="match status" value="1"/>
</dbReference>
<dbReference type="CDD" id="cd00593">
    <property type="entry name" value="RIBOc"/>
    <property type="match status" value="1"/>
</dbReference>
<evidence type="ECO:0000256" key="5">
    <source>
        <dbReference type="ARBA" id="ARBA00022759"/>
    </source>
</evidence>
<dbReference type="SUPFAM" id="SSF69065">
    <property type="entry name" value="RNase III domain-like"/>
    <property type="match status" value="1"/>
</dbReference>
<dbReference type="NCBIfam" id="TIGR02191">
    <property type="entry name" value="RNaseIII"/>
    <property type="match status" value="1"/>
</dbReference>
<keyword evidence="5 8" id="KW-0255">Endonuclease</keyword>
<protein>
    <recommendedName>
        <fullName evidence="8">Ribonuclease 3</fullName>
        <ecNumber evidence="8">3.1.26.3</ecNumber>
    </recommendedName>
    <alternativeName>
        <fullName evidence="8">Ribonuclease III</fullName>
        <shortName evidence="8">RNase III</shortName>
    </alternativeName>
</protein>
<evidence type="ECO:0000313" key="12">
    <source>
        <dbReference type="Proteomes" id="UP001235303"/>
    </source>
</evidence>
<dbReference type="InterPro" id="IPR011907">
    <property type="entry name" value="RNase_III"/>
</dbReference>
<feature type="binding site" evidence="8">
    <location>
        <position position="57"/>
    </location>
    <ligand>
        <name>Mg(2+)</name>
        <dbReference type="ChEBI" id="CHEBI:18420"/>
    </ligand>
</feature>
<comment type="cofactor">
    <cofactor evidence="8">
        <name>Mg(2+)</name>
        <dbReference type="ChEBI" id="CHEBI:18420"/>
    </cofactor>
</comment>
<dbReference type="Pfam" id="PF00636">
    <property type="entry name" value="Ribonuclease_3"/>
    <property type="match status" value="1"/>
</dbReference>
<name>A0ABT7AU86_9CYAN</name>
<dbReference type="PANTHER" id="PTHR11207">
    <property type="entry name" value="RIBONUCLEASE III"/>
    <property type="match status" value="1"/>
</dbReference>
<keyword evidence="7 8" id="KW-0694">RNA-binding</keyword>
<feature type="active site" evidence="8">
    <location>
        <position position="132"/>
    </location>
</feature>
<evidence type="ECO:0000256" key="4">
    <source>
        <dbReference type="ARBA" id="ARBA00022722"/>
    </source>
</evidence>
<keyword evidence="8" id="KW-0819">tRNA processing</keyword>
<dbReference type="EMBL" id="JAQOSP010000073">
    <property type="protein sequence ID" value="MDJ1169881.1"/>
    <property type="molecule type" value="Genomic_DNA"/>
</dbReference>
<keyword evidence="4 8" id="KW-0540">Nuclease</keyword>
<sequence length="247" mass="27842">MSSSVPEEVSYPRRQRQLQSVILKLGLPENSPVQWHLLDRALTHPSISSTDNYEQLEFIGDAVVRIAASELLMELYPNASVGEFSAIRKILVSDRTLAQLADSYNLEQDLLMDRGTASDKLGRASRLADAFEAILGALYLSTHTLELIRPWLDTHFITLSTEIRKDPARRDYKSALQEWTQAVHKVLPEYKLITVESQKRTAEPFTAQVWVQGEPYGMGKGRSRKAAEQAAAKDALFKIQTTEEKVK</sequence>
<dbReference type="HAMAP" id="MF_00104">
    <property type="entry name" value="RNase_III"/>
    <property type="match status" value="1"/>
</dbReference>
<comment type="caution">
    <text evidence="11">The sequence shown here is derived from an EMBL/GenBank/DDBJ whole genome shotgun (WGS) entry which is preliminary data.</text>
</comment>
<dbReference type="SMART" id="SM00535">
    <property type="entry name" value="RIBOc"/>
    <property type="match status" value="1"/>
</dbReference>
<dbReference type="GO" id="GO:0004525">
    <property type="term" value="F:ribonuclease III activity"/>
    <property type="evidence" value="ECO:0007669"/>
    <property type="project" value="UniProtKB-EC"/>
</dbReference>
<comment type="subcellular location">
    <subcellularLocation>
        <location evidence="8">Cytoplasm</location>
    </subcellularLocation>
</comment>
<evidence type="ECO:0000313" key="11">
    <source>
        <dbReference type="EMBL" id="MDJ1169881.1"/>
    </source>
</evidence>
<keyword evidence="8" id="KW-0963">Cytoplasm</keyword>
<dbReference type="PROSITE" id="PS50142">
    <property type="entry name" value="RNASE_3_2"/>
    <property type="match status" value="1"/>
</dbReference>
<evidence type="ECO:0000259" key="10">
    <source>
        <dbReference type="PROSITE" id="PS50142"/>
    </source>
</evidence>
<evidence type="ECO:0000256" key="7">
    <source>
        <dbReference type="ARBA" id="ARBA00022884"/>
    </source>
</evidence>
<keyword evidence="6 8" id="KW-0378">Hydrolase</keyword>
<keyword evidence="12" id="KW-1185">Reference proteome</keyword>
<dbReference type="InterPro" id="IPR000999">
    <property type="entry name" value="RNase_III_dom"/>
</dbReference>
<dbReference type="CDD" id="cd10845">
    <property type="entry name" value="DSRM_RNAse_III_family"/>
    <property type="match status" value="1"/>
</dbReference>
<dbReference type="Pfam" id="PF00035">
    <property type="entry name" value="dsrm"/>
    <property type="match status" value="1"/>
</dbReference>
<dbReference type="Proteomes" id="UP001235303">
    <property type="component" value="Unassembled WGS sequence"/>
</dbReference>
<dbReference type="PANTHER" id="PTHR11207:SF0">
    <property type="entry name" value="RIBONUCLEASE 3"/>
    <property type="match status" value="1"/>
</dbReference>
<dbReference type="SMART" id="SM00358">
    <property type="entry name" value="DSRM"/>
    <property type="match status" value="1"/>
</dbReference>
<feature type="domain" description="DRBM" evidence="9">
    <location>
        <begin position="171"/>
        <end position="241"/>
    </location>
</feature>
<keyword evidence="3 8" id="KW-0507">mRNA processing</keyword>
<dbReference type="InterPro" id="IPR014720">
    <property type="entry name" value="dsRBD_dom"/>
</dbReference>
<feature type="binding site" evidence="8">
    <location>
        <position position="129"/>
    </location>
    <ligand>
        <name>Mg(2+)</name>
        <dbReference type="ChEBI" id="CHEBI:18420"/>
    </ligand>
</feature>
<keyword evidence="8" id="KW-0698">rRNA processing</keyword>
<dbReference type="InterPro" id="IPR036389">
    <property type="entry name" value="RNase_III_sf"/>
</dbReference>
<reference evidence="11 12" key="1">
    <citation type="submission" date="2023-01" db="EMBL/GenBank/DDBJ databases">
        <title>Novel diversity within Roseofilum (Cyanobacteria; Desertifilaceae) from marine benthic mats with descriptions of four novel species.</title>
        <authorList>
            <person name="Wang Y."/>
            <person name="Berthold D.E."/>
            <person name="Hu J."/>
            <person name="Lefler F.W."/>
            <person name="Laughinghouse H.D. IV."/>
        </authorList>
    </citation>
    <scope>NUCLEOTIDE SEQUENCE [LARGE SCALE GENOMIC DNA]</scope>
    <source>
        <strain evidence="11 12">BLCC-M154</strain>
    </source>
</reference>
<evidence type="ECO:0000256" key="1">
    <source>
        <dbReference type="ARBA" id="ARBA00000109"/>
    </source>
</evidence>
<comment type="similarity">
    <text evidence="2">Belongs to the ribonuclease III family.</text>
</comment>
<keyword evidence="8" id="KW-0479">Metal-binding</keyword>
<feature type="active site" evidence="8">
    <location>
        <position position="61"/>
    </location>
</feature>